<dbReference type="Proteomes" id="UP001385848">
    <property type="component" value="Unassembled WGS sequence"/>
</dbReference>
<evidence type="ECO:0000259" key="1">
    <source>
        <dbReference type="PROSITE" id="PS50943"/>
    </source>
</evidence>
<dbReference type="InterPro" id="IPR001387">
    <property type="entry name" value="Cro/C1-type_HTH"/>
</dbReference>
<dbReference type="SUPFAM" id="SSF47413">
    <property type="entry name" value="lambda repressor-like DNA-binding domains"/>
    <property type="match status" value="1"/>
</dbReference>
<keyword evidence="3" id="KW-1185">Reference proteome</keyword>
<dbReference type="SMART" id="SM00530">
    <property type="entry name" value="HTH_XRE"/>
    <property type="match status" value="1"/>
</dbReference>
<dbReference type="InterPro" id="IPR010982">
    <property type="entry name" value="Lambda_DNA-bd_dom_sf"/>
</dbReference>
<feature type="domain" description="HTH cro/C1-type" evidence="1">
    <location>
        <begin position="9"/>
        <end position="61"/>
    </location>
</feature>
<comment type="caution">
    <text evidence="2">The sequence shown here is derived from an EMBL/GenBank/DDBJ whole genome shotgun (WGS) entry which is preliminary data.</text>
</comment>
<sequence>MSEKLLQNVKNIAKENGLSIEQIGLGAGIGEKSIYRWDKVEPKLKTIIKVADFLGIDYKKLLP</sequence>
<evidence type="ECO:0000313" key="2">
    <source>
        <dbReference type="EMBL" id="MEL0564365.1"/>
    </source>
</evidence>
<dbReference type="Gene3D" id="1.10.260.40">
    <property type="entry name" value="lambda repressor-like DNA-binding domains"/>
    <property type="match status" value="1"/>
</dbReference>
<accession>A0ABU9FFM0</accession>
<dbReference type="Pfam" id="PF01381">
    <property type="entry name" value="HTH_3"/>
    <property type="match status" value="1"/>
</dbReference>
<gene>
    <name evidence="2" type="ORF">AAC431_00300</name>
</gene>
<proteinExistence type="predicted"/>
<reference evidence="2 3" key="1">
    <citation type="submission" date="2024-04" db="EMBL/GenBank/DDBJ databases">
        <title>Three lactobacilli isolated from voided urine samples from females with type 2 diabetes.</title>
        <authorList>
            <person name="Kula A."/>
            <person name="Stegman N."/>
            <person name="Putonti C."/>
        </authorList>
    </citation>
    <scope>NUCLEOTIDE SEQUENCE [LARGE SCALE GENOMIC DNA]</scope>
    <source>
        <strain evidence="2 3">1855</strain>
    </source>
</reference>
<organism evidence="2 3">
    <name type="scientific">Lactobacillus jensenii</name>
    <dbReference type="NCBI Taxonomy" id="109790"/>
    <lineage>
        <taxon>Bacteria</taxon>
        <taxon>Bacillati</taxon>
        <taxon>Bacillota</taxon>
        <taxon>Bacilli</taxon>
        <taxon>Lactobacillales</taxon>
        <taxon>Lactobacillaceae</taxon>
        <taxon>Lactobacillus</taxon>
    </lineage>
</organism>
<dbReference type="PROSITE" id="PS50943">
    <property type="entry name" value="HTH_CROC1"/>
    <property type="match status" value="1"/>
</dbReference>
<dbReference type="RefSeq" id="WP_265678351.1">
    <property type="nucleotide sequence ID" value="NZ_JAVTXQ010000011.1"/>
</dbReference>
<name>A0ABU9FFM0_LACJE</name>
<evidence type="ECO:0000313" key="3">
    <source>
        <dbReference type="Proteomes" id="UP001385848"/>
    </source>
</evidence>
<dbReference type="EMBL" id="JBBVUL010000001">
    <property type="protein sequence ID" value="MEL0564365.1"/>
    <property type="molecule type" value="Genomic_DNA"/>
</dbReference>
<dbReference type="CDD" id="cd00093">
    <property type="entry name" value="HTH_XRE"/>
    <property type="match status" value="1"/>
</dbReference>
<protein>
    <submittedName>
        <fullName evidence="2">Helix-turn-helix transcriptional regulator</fullName>
    </submittedName>
</protein>